<reference evidence="2" key="1">
    <citation type="journal article" date="2014" name="Sci. Data">
        <title>Genomes of diverse isolates of the marine cyanobacterium Prochlorococcus.</title>
        <authorList>
            <person name="Biller S."/>
            <person name="Berube P."/>
            <person name="Thompson J."/>
            <person name="Kelly L."/>
            <person name="Roggensack S."/>
            <person name="Awad L."/>
            <person name="Roache-Johnson K."/>
            <person name="Ding H."/>
            <person name="Giovannoni S.J."/>
            <person name="Moore L.R."/>
            <person name="Chisholm S.W."/>
        </authorList>
    </citation>
    <scope>NUCLEOTIDE SEQUENCE [LARGE SCALE GENOMIC DNA]</scope>
    <source>
        <strain evidence="2">MIT 9201</strain>
    </source>
</reference>
<evidence type="ECO:0000313" key="2">
    <source>
        <dbReference type="Proteomes" id="UP000030355"/>
    </source>
</evidence>
<protein>
    <submittedName>
        <fullName evidence="1">Uncharacterized protein</fullName>
    </submittedName>
</protein>
<dbReference type="RefSeq" id="WP_255347384.1">
    <property type="nucleotide sequence ID" value="NZ_CP138977.1"/>
</dbReference>
<proteinExistence type="predicted"/>
<dbReference type="EMBL" id="JNAL01000008">
    <property type="protein sequence ID" value="KGF96423.1"/>
    <property type="molecule type" value="Genomic_DNA"/>
</dbReference>
<dbReference type="AlphaFoldDB" id="A0A0A2A7M6"/>
<comment type="caution">
    <text evidence="1">The sequence shown here is derived from an EMBL/GenBank/DDBJ whole genome shotgun (WGS) entry which is preliminary data.</text>
</comment>
<organism evidence="1 2">
    <name type="scientific">Prochlorococcus marinus str. MIT 9201</name>
    <dbReference type="NCBI Taxonomy" id="93057"/>
    <lineage>
        <taxon>Bacteria</taxon>
        <taxon>Bacillati</taxon>
        <taxon>Cyanobacteriota</taxon>
        <taxon>Cyanophyceae</taxon>
        <taxon>Synechococcales</taxon>
        <taxon>Prochlorococcaceae</taxon>
        <taxon>Prochlorococcus</taxon>
    </lineage>
</organism>
<gene>
    <name evidence="1" type="ORF">EU95_0659</name>
</gene>
<sequence>MNHREITKKYSELLNKAEFANGRKEVVGLLKKAAKLKSQIEINY</sequence>
<name>A0A0A2A7M6_PROMR</name>
<accession>A0A0A2A7M6</accession>
<dbReference type="eggNOG" id="ENOG5032E81">
    <property type="taxonomic scope" value="Bacteria"/>
</dbReference>
<dbReference type="Proteomes" id="UP000030355">
    <property type="component" value="Unassembled WGS sequence"/>
</dbReference>
<evidence type="ECO:0000313" key="1">
    <source>
        <dbReference type="EMBL" id="KGF96423.1"/>
    </source>
</evidence>
<dbReference type="STRING" id="93057.EU95_0659"/>